<sequence length="174" mass="17716">MGSGHGAQADDAGCGFLAAADDVGEFLSHGAVEHADQITAIINDNIAVVGQNLPQVSGVLLLTGIVPGIDIEAGLGQGRGDIILCGEGVGPGHIHLCSACGKHFAQIGRLCLQVDGEGDADAGEGLFSSKIFLQTSEEGAVLFDPVNFVGSVCCQADISDFTVHIFFSLQPAVI</sequence>
<keyword evidence="2" id="KW-1185">Reference proteome</keyword>
<dbReference type="Proteomes" id="UP000003494">
    <property type="component" value="Unassembled WGS sequence"/>
</dbReference>
<reference evidence="1" key="1">
    <citation type="submission" date="2009-04" db="EMBL/GenBank/DDBJ databases">
        <authorList>
            <person name="Weinstock G."/>
            <person name="Sodergren E."/>
            <person name="Clifton S."/>
            <person name="Fulton L."/>
            <person name="Fulton B."/>
            <person name="Courtney L."/>
            <person name="Fronick C."/>
            <person name="Harrison M."/>
            <person name="Strong C."/>
            <person name="Farmer C."/>
            <person name="Delahaunty K."/>
            <person name="Markovic C."/>
            <person name="Hall O."/>
            <person name="Minx P."/>
            <person name="Tomlinson C."/>
            <person name="Mitreva M."/>
            <person name="Nelson J."/>
            <person name="Hou S."/>
            <person name="Wollam A."/>
            <person name="Pepin K.H."/>
            <person name="Johnson M."/>
            <person name="Bhonagiri V."/>
            <person name="Nash W.E."/>
            <person name="Warren W."/>
            <person name="Chinwalla A."/>
            <person name="Mardis E.R."/>
            <person name="Wilson R.K."/>
        </authorList>
    </citation>
    <scope>NUCLEOTIDE SEQUENCE [LARGE SCALE GENOMIC DNA]</scope>
    <source>
        <strain evidence="1">DSM 14600</strain>
    </source>
</reference>
<dbReference type="AlphaFoldDB" id="C4GBV9"/>
<name>C4GBV9_9FIRM</name>
<dbReference type="HOGENOM" id="CLU_1539023_0_0_9"/>
<organism evidence="1 2">
    <name type="scientific">Shuttleworthella satelles DSM 14600</name>
    <dbReference type="NCBI Taxonomy" id="626523"/>
    <lineage>
        <taxon>Bacteria</taxon>
        <taxon>Bacillati</taxon>
        <taxon>Bacillota</taxon>
        <taxon>Clostridia</taxon>
        <taxon>Lachnospirales</taxon>
        <taxon>Lachnospiraceae</taxon>
        <taxon>Shuttleworthella</taxon>
    </lineage>
</organism>
<evidence type="ECO:0000313" key="1">
    <source>
        <dbReference type="EMBL" id="EEP28603.1"/>
    </source>
</evidence>
<protein>
    <submittedName>
        <fullName evidence="1">Uncharacterized protein</fullName>
    </submittedName>
</protein>
<proteinExistence type="predicted"/>
<gene>
    <name evidence="1" type="ORF">GCWU000342_01413</name>
</gene>
<accession>C4GBV9</accession>
<dbReference type="STRING" id="626523.GCWU000342_01413"/>
<evidence type="ECO:0000313" key="2">
    <source>
        <dbReference type="Proteomes" id="UP000003494"/>
    </source>
</evidence>
<comment type="caution">
    <text evidence="1">The sequence shown here is derived from an EMBL/GenBank/DDBJ whole genome shotgun (WGS) entry which is preliminary data.</text>
</comment>
<dbReference type="EMBL" id="ACIP02000002">
    <property type="protein sequence ID" value="EEP28603.1"/>
    <property type="molecule type" value="Genomic_DNA"/>
</dbReference>